<dbReference type="PANTHER" id="PTHR33653">
    <property type="entry name" value="RIBONUCLEASE VAPC2"/>
    <property type="match status" value="1"/>
</dbReference>
<evidence type="ECO:0000256" key="4">
    <source>
        <dbReference type="ARBA" id="ARBA00022723"/>
    </source>
</evidence>
<keyword evidence="3 8" id="KW-0540">Nuclease</keyword>
<dbReference type="Proteomes" id="UP000192505">
    <property type="component" value="Unassembled WGS sequence"/>
</dbReference>
<dbReference type="InterPro" id="IPR029060">
    <property type="entry name" value="PIN-like_dom_sf"/>
</dbReference>
<evidence type="ECO:0000313" key="10">
    <source>
        <dbReference type="EMBL" id="OQW87947.1"/>
    </source>
</evidence>
<dbReference type="EC" id="3.1.-.-" evidence="8"/>
<gene>
    <name evidence="8" type="primary">vapC</name>
    <name evidence="10" type="ORF">BWK72_11000</name>
</gene>
<accession>A0A1W9KTY1</accession>
<sequence>MRPILIDTNAYAAFKRGDEAILAVLQHAPSLLICTTVLGELLAGFAAGSREAVNRSELTQFLQSPRVNVVASNTATADIYALVYAALRRKGQPIPSNDLWIAASCLEHGAALLSFDAHFKAIDGLRAGQGLADFIP</sequence>
<keyword evidence="4 8" id="KW-0479">Metal-binding</keyword>
<dbReference type="GO" id="GO:0000287">
    <property type="term" value="F:magnesium ion binding"/>
    <property type="evidence" value="ECO:0007669"/>
    <property type="project" value="UniProtKB-UniRule"/>
</dbReference>
<dbReference type="CDD" id="cd18753">
    <property type="entry name" value="PIN_VapC4-5_FitB-like"/>
    <property type="match status" value="1"/>
</dbReference>
<evidence type="ECO:0000256" key="8">
    <source>
        <dbReference type="HAMAP-Rule" id="MF_00265"/>
    </source>
</evidence>
<keyword evidence="6 8" id="KW-0460">Magnesium</keyword>
<evidence type="ECO:0000259" key="9">
    <source>
        <dbReference type="Pfam" id="PF01850"/>
    </source>
</evidence>
<comment type="similarity">
    <text evidence="7 8">Belongs to the PINc/VapC protein family.</text>
</comment>
<comment type="caution">
    <text evidence="10">The sequence shown here is derived from an EMBL/GenBank/DDBJ whole genome shotgun (WGS) entry which is preliminary data.</text>
</comment>
<dbReference type="Gene3D" id="3.40.50.1010">
    <property type="entry name" value="5'-nuclease"/>
    <property type="match status" value="1"/>
</dbReference>
<dbReference type="GO" id="GO:0004540">
    <property type="term" value="F:RNA nuclease activity"/>
    <property type="evidence" value="ECO:0007669"/>
    <property type="project" value="InterPro"/>
</dbReference>
<proteinExistence type="inferred from homology"/>
<keyword evidence="2 8" id="KW-1277">Toxin-antitoxin system</keyword>
<comment type="cofactor">
    <cofactor evidence="1 8">
        <name>Mg(2+)</name>
        <dbReference type="ChEBI" id="CHEBI:18420"/>
    </cofactor>
</comment>
<reference evidence="10 11" key="1">
    <citation type="submission" date="2017-01" db="EMBL/GenBank/DDBJ databases">
        <title>Novel large sulfur bacteria in the metagenomes of groundwater-fed chemosynthetic microbial mats in the Lake Huron basin.</title>
        <authorList>
            <person name="Sharrar A.M."/>
            <person name="Flood B.E."/>
            <person name="Bailey J.V."/>
            <person name="Jones D.S."/>
            <person name="Biddanda B."/>
            <person name="Ruberg S.A."/>
            <person name="Marcus D.N."/>
            <person name="Dick G.J."/>
        </authorList>
    </citation>
    <scope>NUCLEOTIDE SEQUENCE [LARGE SCALE GENOMIC DNA]</scope>
    <source>
        <strain evidence="10">A7</strain>
    </source>
</reference>
<evidence type="ECO:0000256" key="7">
    <source>
        <dbReference type="ARBA" id="ARBA00038093"/>
    </source>
</evidence>
<organism evidence="10 11">
    <name type="scientific">Rhodoferax ferrireducens</name>
    <dbReference type="NCBI Taxonomy" id="192843"/>
    <lineage>
        <taxon>Bacteria</taxon>
        <taxon>Pseudomonadati</taxon>
        <taxon>Pseudomonadota</taxon>
        <taxon>Betaproteobacteria</taxon>
        <taxon>Burkholderiales</taxon>
        <taxon>Comamonadaceae</taxon>
        <taxon>Rhodoferax</taxon>
    </lineage>
</organism>
<evidence type="ECO:0000256" key="3">
    <source>
        <dbReference type="ARBA" id="ARBA00022722"/>
    </source>
</evidence>
<comment type="function">
    <text evidence="8">Toxic component of a toxin-antitoxin (TA) system. An RNase.</text>
</comment>
<keyword evidence="8" id="KW-0800">Toxin</keyword>
<dbReference type="InterPro" id="IPR050556">
    <property type="entry name" value="Type_II_TA_system_RNase"/>
</dbReference>
<dbReference type="Pfam" id="PF01850">
    <property type="entry name" value="PIN"/>
    <property type="match status" value="1"/>
</dbReference>
<evidence type="ECO:0000313" key="11">
    <source>
        <dbReference type="Proteomes" id="UP000192505"/>
    </source>
</evidence>
<dbReference type="InterPro" id="IPR002716">
    <property type="entry name" value="PIN_dom"/>
</dbReference>
<evidence type="ECO:0000256" key="5">
    <source>
        <dbReference type="ARBA" id="ARBA00022801"/>
    </source>
</evidence>
<feature type="binding site" evidence="8">
    <location>
        <position position="7"/>
    </location>
    <ligand>
        <name>Mg(2+)</name>
        <dbReference type="ChEBI" id="CHEBI:18420"/>
    </ligand>
</feature>
<feature type="domain" description="PIN" evidence="9">
    <location>
        <begin position="4"/>
        <end position="124"/>
    </location>
</feature>
<dbReference type="SUPFAM" id="SSF88723">
    <property type="entry name" value="PIN domain-like"/>
    <property type="match status" value="1"/>
</dbReference>
<evidence type="ECO:0000256" key="1">
    <source>
        <dbReference type="ARBA" id="ARBA00001946"/>
    </source>
</evidence>
<feature type="binding site" evidence="8">
    <location>
        <position position="98"/>
    </location>
    <ligand>
        <name>Mg(2+)</name>
        <dbReference type="ChEBI" id="CHEBI:18420"/>
    </ligand>
</feature>
<dbReference type="InterPro" id="IPR022907">
    <property type="entry name" value="VapC_family"/>
</dbReference>
<dbReference type="EMBL" id="MTEI01000006">
    <property type="protein sequence ID" value="OQW87947.1"/>
    <property type="molecule type" value="Genomic_DNA"/>
</dbReference>
<dbReference type="GO" id="GO:0090729">
    <property type="term" value="F:toxin activity"/>
    <property type="evidence" value="ECO:0007669"/>
    <property type="project" value="UniProtKB-KW"/>
</dbReference>
<dbReference type="HAMAP" id="MF_00265">
    <property type="entry name" value="VapC_Nob1"/>
    <property type="match status" value="1"/>
</dbReference>
<dbReference type="AlphaFoldDB" id="A0A1W9KTY1"/>
<protein>
    <recommendedName>
        <fullName evidence="8">Ribonuclease VapC</fullName>
        <shortName evidence="8">RNase VapC</shortName>
        <ecNumber evidence="8">3.1.-.-</ecNumber>
    </recommendedName>
    <alternativeName>
        <fullName evidence="8">Toxin VapC</fullName>
    </alternativeName>
</protein>
<evidence type="ECO:0000256" key="6">
    <source>
        <dbReference type="ARBA" id="ARBA00022842"/>
    </source>
</evidence>
<keyword evidence="5 8" id="KW-0378">Hydrolase</keyword>
<name>A0A1W9KTY1_9BURK</name>
<dbReference type="PANTHER" id="PTHR33653:SF1">
    <property type="entry name" value="RIBONUCLEASE VAPC2"/>
    <property type="match status" value="1"/>
</dbReference>
<dbReference type="GO" id="GO:0016787">
    <property type="term" value="F:hydrolase activity"/>
    <property type="evidence" value="ECO:0007669"/>
    <property type="project" value="UniProtKB-KW"/>
</dbReference>
<evidence type="ECO:0000256" key="2">
    <source>
        <dbReference type="ARBA" id="ARBA00022649"/>
    </source>
</evidence>